<dbReference type="AlphaFoldDB" id="A0A2S6IIB9"/>
<organism evidence="2 3">
    <name type="scientific">Nonlabens xylanidelens</name>
    <dbReference type="NCBI Taxonomy" id="191564"/>
    <lineage>
        <taxon>Bacteria</taxon>
        <taxon>Pseudomonadati</taxon>
        <taxon>Bacteroidota</taxon>
        <taxon>Flavobacteriia</taxon>
        <taxon>Flavobacteriales</taxon>
        <taxon>Flavobacteriaceae</taxon>
        <taxon>Nonlabens</taxon>
    </lineage>
</organism>
<feature type="transmembrane region" description="Helical" evidence="1">
    <location>
        <begin position="84"/>
        <end position="104"/>
    </location>
</feature>
<protein>
    <submittedName>
        <fullName evidence="2">Uncharacterized protein</fullName>
    </submittedName>
</protein>
<keyword evidence="3" id="KW-1185">Reference proteome</keyword>
<name>A0A2S6IIB9_9FLAO</name>
<reference evidence="2 3" key="1">
    <citation type="submission" date="2018-02" db="EMBL/GenBank/DDBJ databases">
        <title>Genomic Encyclopedia of Archaeal and Bacterial Type Strains, Phase II (KMG-II): from individual species to whole genera.</title>
        <authorList>
            <person name="Goeker M."/>
        </authorList>
    </citation>
    <scope>NUCLEOTIDE SEQUENCE [LARGE SCALE GENOMIC DNA]</scope>
    <source>
        <strain evidence="2 3">DSM 16809</strain>
    </source>
</reference>
<dbReference type="EMBL" id="PTJE01000005">
    <property type="protein sequence ID" value="PPK93926.1"/>
    <property type="molecule type" value="Genomic_DNA"/>
</dbReference>
<keyword evidence="1" id="KW-1133">Transmembrane helix</keyword>
<feature type="transmembrane region" description="Helical" evidence="1">
    <location>
        <begin position="12"/>
        <end position="33"/>
    </location>
</feature>
<dbReference type="RefSeq" id="WP_104515829.1">
    <property type="nucleotide sequence ID" value="NZ_MQVW01000002.1"/>
</dbReference>
<accession>A0A2S6IIB9</accession>
<gene>
    <name evidence="2" type="ORF">LY01_02148</name>
</gene>
<sequence length="342" mass="39851">MSSSEQIIVIPKIYKVFGVIALFYSAILIVMAIYNQFFYVDGTWFHGFTANGFAVFSSFLWIIIMFFFKRFLNNVINYKKANLLINFYMIFLVIPAILMGIVMYKSVNLYFSLQDPVGFNTLSAFAISSFLSIALIFISNGINILFCILLGNNFRKIDVVEQTLFRILGFVFIVYGIVEFLIMFVIENDTLHFILRAILAILVGLIIRKIYGMDYTKLNLQLESKKVYKADKLKQKIKITELPSAQKENDVKSFTQSNKTYEAEKKEQMIFEIAPIVNLDEIENKEQVFSYYEKLSDSELKRLRIIIESKYGKNLSEDQKADLIKHYIGMEKLYDHQRFLPK</sequence>
<keyword evidence="1" id="KW-0472">Membrane</keyword>
<dbReference type="OrthoDB" id="1334403at2"/>
<keyword evidence="1" id="KW-0812">Transmembrane</keyword>
<evidence type="ECO:0000313" key="3">
    <source>
        <dbReference type="Proteomes" id="UP000239002"/>
    </source>
</evidence>
<feature type="transmembrane region" description="Helical" evidence="1">
    <location>
        <begin position="163"/>
        <end position="186"/>
    </location>
</feature>
<feature type="transmembrane region" description="Helical" evidence="1">
    <location>
        <begin position="124"/>
        <end position="151"/>
    </location>
</feature>
<dbReference type="Proteomes" id="UP000239002">
    <property type="component" value="Unassembled WGS sequence"/>
</dbReference>
<evidence type="ECO:0000313" key="2">
    <source>
        <dbReference type="EMBL" id="PPK93926.1"/>
    </source>
</evidence>
<feature type="transmembrane region" description="Helical" evidence="1">
    <location>
        <begin position="53"/>
        <end position="72"/>
    </location>
</feature>
<proteinExistence type="predicted"/>
<feature type="transmembrane region" description="Helical" evidence="1">
    <location>
        <begin position="192"/>
        <end position="211"/>
    </location>
</feature>
<comment type="caution">
    <text evidence="2">The sequence shown here is derived from an EMBL/GenBank/DDBJ whole genome shotgun (WGS) entry which is preliminary data.</text>
</comment>
<evidence type="ECO:0000256" key="1">
    <source>
        <dbReference type="SAM" id="Phobius"/>
    </source>
</evidence>